<comment type="caution">
    <text evidence="4">The sequence shown here is derived from an EMBL/GenBank/DDBJ whole genome shotgun (WGS) entry which is preliminary data.</text>
</comment>
<feature type="signal peptide" evidence="2">
    <location>
        <begin position="1"/>
        <end position="29"/>
    </location>
</feature>
<gene>
    <name evidence="4" type="ORF">CEV32_4074</name>
</gene>
<protein>
    <submittedName>
        <fullName evidence="4">Bacterial extracellular solute-binding, 3 family protein</fullName>
    </submittedName>
</protein>
<evidence type="ECO:0000313" key="5">
    <source>
        <dbReference type="Proteomes" id="UP000216345"/>
    </source>
</evidence>
<feature type="domain" description="Solute-binding protein family 3/N-terminal" evidence="3">
    <location>
        <begin position="40"/>
        <end position="263"/>
    </location>
</feature>
<dbReference type="SUPFAM" id="SSF53850">
    <property type="entry name" value="Periplasmic binding protein-like II"/>
    <property type="match status" value="1"/>
</dbReference>
<dbReference type="Pfam" id="PF00497">
    <property type="entry name" value="SBP_bac_3"/>
    <property type="match status" value="1"/>
</dbReference>
<evidence type="ECO:0000256" key="2">
    <source>
        <dbReference type="SAM" id="SignalP"/>
    </source>
</evidence>
<dbReference type="PANTHER" id="PTHR35936:SF17">
    <property type="entry name" value="ARGININE-BINDING EXTRACELLULAR PROTEIN ARTP"/>
    <property type="match status" value="1"/>
</dbReference>
<feature type="chain" id="PRO_5012739265" evidence="2">
    <location>
        <begin position="30"/>
        <end position="269"/>
    </location>
</feature>
<sequence>MMKKINALMASAMFIALMGTAAQTTPAYAGTLDDIIARGELRVAVQTQGPPYSFMDKNGNRAGSAIDLTELMAKEMGVKVTYLDFDWDGLIPALLSGKADILAADMTATMSRATKVAFTQPWIHVGSVAFTAASGDFKSVEDCKKPGTTIAVILGSTAEKNMPKFFPEATVKAFKGGGTVVLDAVASGQTQCGVNDNTAVAAQVQNYPEGTFEVFSEMLSSEPLAYAVRYGSQDLMIWTNLFLDNIKLDGRLKENLDYWVNSNKWQADH</sequence>
<dbReference type="PANTHER" id="PTHR35936">
    <property type="entry name" value="MEMBRANE-BOUND LYTIC MUREIN TRANSGLYCOSYLASE F"/>
    <property type="match status" value="1"/>
</dbReference>
<name>A0A256FR47_9HYPH</name>
<organism evidence="4 5">
    <name type="scientific">Brucella rhizosphaerae</name>
    <dbReference type="NCBI Taxonomy" id="571254"/>
    <lineage>
        <taxon>Bacteria</taxon>
        <taxon>Pseudomonadati</taxon>
        <taxon>Pseudomonadota</taxon>
        <taxon>Alphaproteobacteria</taxon>
        <taxon>Hyphomicrobiales</taxon>
        <taxon>Brucellaceae</taxon>
        <taxon>Brucella/Ochrobactrum group</taxon>
        <taxon>Brucella</taxon>
    </lineage>
</organism>
<dbReference type="RefSeq" id="WP_235818726.1">
    <property type="nucleotide sequence ID" value="NZ_JBHEEL010000012.1"/>
</dbReference>
<dbReference type="AlphaFoldDB" id="A0A256FR47"/>
<dbReference type="Gene3D" id="3.40.190.10">
    <property type="entry name" value="Periplasmic binding protein-like II"/>
    <property type="match status" value="2"/>
</dbReference>
<keyword evidence="1 2" id="KW-0732">Signal</keyword>
<evidence type="ECO:0000256" key="1">
    <source>
        <dbReference type="ARBA" id="ARBA00022729"/>
    </source>
</evidence>
<proteinExistence type="predicted"/>
<keyword evidence="5" id="KW-1185">Reference proteome</keyword>
<dbReference type="CDD" id="cd13530">
    <property type="entry name" value="PBP2_peptides_like"/>
    <property type="match status" value="1"/>
</dbReference>
<dbReference type="eggNOG" id="COG0834">
    <property type="taxonomic scope" value="Bacteria"/>
</dbReference>
<dbReference type="EMBL" id="NNRK01000020">
    <property type="protein sequence ID" value="OYR17317.1"/>
    <property type="molecule type" value="Genomic_DNA"/>
</dbReference>
<evidence type="ECO:0000259" key="3">
    <source>
        <dbReference type="SMART" id="SM00062"/>
    </source>
</evidence>
<reference evidence="4 5" key="1">
    <citation type="submission" date="2017-07" db="EMBL/GenBank/DDBJ databases">
        <title>Phylogenetic study on the rhizospheric bacterium Ochrobactrum sp. A44.</title>
        <authorList>
            <person name="Krzyzanowska D.M."/>
            <person name="Ossowicki A."/>
            <person name="Rajewska M."/>
            <person name="Maciag T."/>
            <person name="Kaczynski Z."/>
            <person name="Czerwicka M."/>
            <person name="Jafra S."/>
        </authorList>
    </citation>
    <scope>NUCLEOTIDE SEQUENCE [LARGE SCALE GENOMIC DNA]</scope>
    <source>
        <strain evidence="4 5">PR17</strain>
    </source>
</reference>
<dbReference type="SMART" id="SM00062">
    <property type="entry name" value="PBPb"/>
    <property type="match status" value="1"/>
</dbReference>
<accession>A0A256FR47</accession>
<dbReference type="InterPro" id="IPR001638">
    <property type="entry name" value="Solute-binding_3/MltF_N"/>
</dbReference>
<evidence type="ECO:0000313" key="4">
    <source>
        <dbReference type="EMBL" id="OYR17317.1"/>
    </source>
</evidence>
<dbReference type="Proteomes" id="UP000216345">
    <property type="component" value="Unassembled WGS sequence"/>
</dbReference>